<dbReference type="SUPFAM" id="SSF48452">
    <property type="entry name" value="TPR-like"/>
    <property type="match status" value="1"/>
</dbReference>
<gene>
    <name evidence="4" type="ORF">GN138_07090</name>
</gene>
<evidence type="ECO:0000313" key="4">
    <source>
        <dbReference type="EMBL" id="MUU78204.1"/>
    </source>
</evidence>
<keyword evidence="2" id="KW-0378">Hydrolase</keyword>
<keyword evidence="3" id="KW-0732">Signal</keyword>
<keyword evidence="5" id="KW-1185">Reference proteome</keyword>
<dbReference type="Gene3D" id="1.25.40.10">
    <property type="entry name" value="Tetratricopeptide repeat domain"/>
    <property type="match status" value="1"/>
</dbReference>
<dbReference type="GO" id="GO:0016788">
    <property type="term" value="F:hydrolase activity, acting on ester bonds"/>
    <property type="evidence" value="ECO:0007669"/>
    <property type="project" value="TreeGrafter"/>
</dbReference>
<accession>A0A6L6UBT1</accession>
<reference evidence="4 5" key="1">
    <citation type="submission" date="2019-12" db="EMBL/GenBank/DDBJ databases">
        <authorList>
            <person name="Li J."/>
        </authorList>
    </citation>
    <scope>NUCLEOTIDE SEQUENCE [LARGE SCALE GENOMIC DNA]</scope>
    <source>
        <strain evidence="4 5">HL2-2</strain>
    </source>
</reference>
<protein>
    <recommendedName>
        <fullName evidence="6">Alpha/beta hydrolase</fullName>
    </recommendedName>
</protein>
<dbReference type="InterPro" id="IPR052558">
    <property type="entry name" value="Siderophore_Hydrolase_D"/>
</dbReference>
<dbReference type="InterPro" id="IPR029058">
    <property type="entry name" value="AB_hydrolase_fold"/>
</dbReference>
<name>A0A6L6UBT1_9FLAO</name>
<dbReference type="Proteomes" id="UP000478208">
    <property type="component" value="Unassembled WGS sequence"/>
</dbReference>
<feature type="signal peptide" evidence="3">
    <location>
        <begin position="1"/>
        <end position="21"/>
    </location>
</feature>
<dbReference type="SUPFAM" id="SSF53474">
    <property type="entry name" value="alpha/beta-Hydrolases"/>
    <property type="match status" value="1"/>
</dbReference>
<evidence type="ECO:0000256" key="2">
    <source>
        <dbReference type="ARBA" id="ARBA00022801"/>
    </source>
</evidence>
<evidence type="ECO:0008006" key="6">
    <source>
        <dbReference type="Google" id="ProtNLM"/>
    </source>
</evidence>
<dbReference type="InterPro" id="IPR011990">
    <property type="entry name" value="TPR-like_helical_dom_sf"/>
</dbReference>
<dbReference type="PANTHER" id="PTHR40841:SF2">
    <property type="entry name" value="SIDEROPHORE-DEGRADING ESTERASE (EUROFUNG)"/>
    <property type="match status" value="1"/>
</dbReference>
<comment type="similarity">
    <text evidence="1">Belongs to the esterase D family.</text>
</comment>
<evidence type="ECO:0000313" key="5">
    <source>
        <dbReference type="Proteomes" id="UP000478208"/>
    </source>
</evidence>
<dbReference type="AlphaFoldDB" id="A0A6L6UBT1"/>
<comment type="caution">
    <text evidence="4">The sequence shown here is derived from an EMBL/GenBank/DDBJ whole genome shotgun (WGS) entry which is preliminary data.</text>
</comment>
<dbReference type="InterPro" id="IPR000801">
    <property type="entry name" value="Esterase-like"/>
</dbReference>
<dbReference type="RefSeq" id="WP_157363097.1">
    <property type="nucleotide sequence ID" value="NZ_WOWS01000002.1"/>
</dbReference>
<dbReference type="Pfam" id="PF00756">
    <property type="entry name" value="Esterase"/>
    <property type="match status" value="1"/>
</dbReference>
<proteinExistence type="inferred from homology"/>
<organism evidence="4 5">
    <name type="scientific">Winogradskyella endarachnes</name>
    <dbReference type="NCBI Taxonomy" id="2681965"/>
    <lineage>
        <taxon>Bacteria</taxon>
        <taxon>Pseudomonadati</taxon>
        <taxon>Bacteroidota</taxon>
        <taxon>Flavobacteriia</taxon>
        <taxon>Flavobacteriales</taxon>
        <taxon>Flavobacteriaceae</taxon>
        <taxon>Winogradskyella</taxon>
    </lineage>
</organism>
<sequence>MKYQYYLRFLLVFLISSVSYAQQISIGERYSFDSKILKEQRSYQVYLPPSYNDNPKAEFPVIYLLDGDYNFHYDSGLIEFLSNSAFTIPEAILIGVSDNGGTKQLQNSDPKQNADNFIKFIQTELKPLINKSYRTSTLDILIGHSKFGILATHYWMTNSNDFNVFIAIDPSYWFNDYEIVKRLEEELKNGFTTNSQLYIAQANTEGMGIDEFVAILKQQTPKQSNWYLNTYPEDNHGSLHLKAITDAINSVFIGWDLNREKFYSLKNGTEVIDYYKQISDKFNTEFLLPWYSLSNITYYYIRNKRQDDLLQMEAGIKTHFPASLEQFHIQVANNFLSFKNYEEAEKRFKSILFSNSDSYKALEGLSKIASIKEDNKTAIDYLEKSIIIAKELKIRQYYLNELKANLNQLKQ</sequence>
<evidence type="ECO:0000256" key="1">
    <source>
        <dbReference type="ARBA" id="ARBA00005622"/>
    </source>
</evidence>
<dbReference type="Gene3D" id="3.40.50.1820">
    <property type="entry name" value="alpha/beta hydrolase"/>
    <property type="match status" value="1"/>
</dbReference>
<feature type="chain" id="PRO_5027000360" description="Alpha/beta hydrolase" evidence="3">
    <location>
        <begin position="22"/>
        <end position="411"/>
    </location>
</feature>
<dbReference type="EMBL" id="WOWS01000002">
    <property type="protein sequence ID" value="MUU78204.1"/>
    <property type="molecule type" value="Genomic_DNA"/>
</dbReference>
<dbReference type="PANTHER" id="PTHR40841">
    <property type="entry name" value="SIDEROPHORE TRIACETYLFUSARININE C ESTERASE"/>
    <property type="match status" value="1"/>
</dbReference>
<evidence type="ECO:0000256" key="3">
    <source>
        <dbReference type="SAM" id="SignalP"/>
    </source>
</evidence>